<dbReference type="EMBL" id="JAUESC010000388">
    <property type="protein sequence ID" value="KAK0572875.1"/>
    <property type="molecule type" value="Genomic_DNA"/>
</dbReference>
<feature type="compositionally biased region" description="Polar residues" evidence="1">
    <location>
        <begin position="240"/>
        <end position="249"/>
    </location>
</feature>
<dbReference type="Proteomes" id="UP001168877">
    <property type="component" value="Unassembled WGS sequence"/>
</dbReference>
<reference evidence="2" key="2">
    <citation type="submission" date="2023-06" db="EMBL/GenBank/DDBJ databases">
        <authorList>
            <person name="Swenson N.G."/>
            <person name="Wegrzyn J.L."/>
            <person name="Mcevoy S.L."/>
        </authorList>
    </citation>
    <scope>NUCLEOTIDE SEQUENCE</scope>
    <source>
        <strain evidence="2">NS2018</strain>
        <tissue evidence="2">Leaf</tissue>
    </source>
</reference>
<dbReference type="AlphaFoldDB" id="A0AA39VAQ6"/>
<comment type="caution">
    <text evidence="2">The sequence shown here is derived from an EMBL/GenBank/DDBJ whole genome shotgun (WGS) entry which is preliminary data.</text>
</comment>
<evidence type="ECO:0000313" key="2">
    <source>
        <dbReference type="EMBL" id="KAK0572875.1"/>
    </source>
</evidence>
<gene>
    <name evidence="2" type="ORF">LWI29_038479</name>
</gene>
<organism evidence="2 3">
    <name type="scientific">Acer saccharum</name>
    <name type="common">Sugar maple</name>
    <dbReference type="NCBI Taxonomy" id="4024"/>
    <lineage>
        <taxon>Eukaryota</taxon>
        <taxon>Viridiplantae</taxon>
        <taxon>Streptophyta</taxon>
        <taxon>Embryophyta</taxon>
        <taxon>Tracheophyta</taxon>
        <taxon>Spermatophyta</taxon>
        <taxon>Magnoliopsida</taxon>
        <taxon>eudicotyledons</taxon>
        <taxon>Gunneridae</taxon>
        <taxon>Pentapetalae</taxon>
        <taxon>rosids</taxon>
        <taxon>malvids</taxon>
        <taxon>Sapindales</taxon>
        <taxon>Sapindaceae</taxon>
        <taxon>Hippocastanoideae</taxon>
        <taxon>Acereae</taxon>
        <taxon>Acer</taxon>
    </lineage>
</organism>
<evidence type="ECO:0000313" key="3">
    <source>
        <dbReference type="Proteomes" id="UP001168877"/>
    </source>
</evidence>
<feature type="compositionally biased region" description="Basic and acidic residues" evidence="1">
    <location>
        <begin position="253"/>
        <end position="267"/>
    </location>
</feature>
<sequence length="267" mass="28835">MNPDLSSGDVNSNDLFVFSAQQPPISNMNVDPTRDLGNISTAKRARAENDSEVNGCRRDVGSFKSKLLGYMERKSGPNVTNKNMNGVLADARIGKSFPEKVGKNVVGKAAAVNGSGSRFDVLNEDVNVGSFEENNGAVSKPLADTSQSNKSVLKDITNQKFNKGVKMNIKKIIRKGETAISGLSYTVGSQGEASCSKSKGGRKGKLQVNESTVQVESDIPDSEVLRQFHKEVSSFEIHTPVSNSTSDTTPGKDVWRNKESFIDETKL</sequence>
<reference evidence="2" key="1">
    <citation type="journal article" date="2022" name="Plant J.">
        <title>Strategies of tolerance reflected in two North American maple genomes.</title>
        <authorList>
            <person name="McEvoy S.L."/>
            <person name="Sezen U.U."/>
            <person name="Trouern-Trend A."/>
            <person name="McMahon S.M."/>
            <person name="Schaberg P.G."/>
            <person name="Yang J."/>
            <person name="Wegrzyn J.L."/>
            <person name="Swenson N.G."/>
        </authorList>
    </citation>
    <scope>NUCLEOTIDE SEQUENCE</scope>
    <source>
        <strain evidence="2">NS2018</strain>
    </source>
</reference>
<proteinExistence type="predicted"/>
<keyword evidence="3" id="KW-1185">Reference proteome</keyword>
<protein>
    <submittedName>
        <fullName evidence="2">Uncharacterized protein</fullName>
    </submittedName>
</protein>
<feature type="region of interest" description="Disordered" evidence="1">
    <location>
        <begin position="240"/>
        <end position="267"/>
    </location>
</feature>
<evidence type="ECO:0000256" key="1">
    <source>
        <dbReference type="SAM" id="MobiDB-lite"/>
    </source>
</evidence>
<name>A0AA39VAQ6_ACESA</name>
<accession>A0AA39VAQ6</accession>